<dbReference type="InterPro" id="IPR051450">
    <property type="entry name" value="Gfo/Idh/MocA_Oxidoreductases"/>
</dbReference>
<dbReference type="SUPFAM" id="SSF51735">
    <property type="entry name" value="NAD(P)-binding Rossmann-fold domains"/>
    <property type="match status" value="1"/>
</dbReference>
<dbReference type="PANTHER" id="PTHR43377:SF1">
    <property type="entry name" value="BILIVERDIN REDUCTASE A"/>
    <property type="match status" value="1"/>
</dbReference>
<dbReference type="SUPFAM" id="SSF55347">
    <property type="entry name" value="Glyceraldehyde-3-phosphate dehydrogenase-like, C-terminal domain"/>
    <property type="match status" value="1"/>
</dbReference>
<name>A0A0M8PHR6_9EURO</name>
<sequence length="332" mass="36258">MRIAIFDVGHWHFPLYIPVLTDPGITVVGICDGEGFVGPEMARRLDCPLLSRDELLDLDFDFAMIFSRHSEMAATARMVIDKGRPFLIEKPCGLNTAEVAKLRQAADMAGLFVAVPFILRVSDLARELSQSGSLSPTGYRHLSFRFIVGSSTRYETNGCKWMLAKATAGGGSVLNVGVHFFDLLESLTESRIVSVTAQTKTFRKDIDIDELAMFTVTMASGQIAHVHTGYLYPGTPDDQREFGFSVSHDAVHLQGFADQIVVKSADGALRHTTVEYNTDQFYPVLFRDALARCRSGRPPLVGLEGALRALSVVEAGYRSAEQGGAPVAVPLV</sequence>
<dbReference type="AlphaFoldDB" id="A0A0M8PHR6"/>
<evidence type="ECO:0000313" key="3">
    <source>
        <dbReference type="EMBL" id="KOS47920.1"/>
    </source>
</evidence>
<comment type="similarity">
    <text evidence="1">Belongs to the Gfo/Idh/MocA family.</text>
</comment>
<dbReference type="EMBL" id="LHQQ01000010">
    <property type="protein sequence ID" value="KOS47920.1"/>
    <property type="molecule type" value="Genomic_DNA"/>
</dbReference>
<comment type="caution">
    <text evidence="3">The sequence shown here is derived from an EMBL/GenBank/DDBJ whole genome shotgun (WGS) entry which is preliminary data.</text>
</comment>
<keyword evidence="4" id="KW-1185">Reference proteome</keyword>
<dbReference type="PANTHER" id="PTHR43377">
    <property type="entry name" value="BILIVERDIN REDUCTASE A"/>
    <property type="match status" value="1"/>
</dbReference>
<evidence type="ECO:0000259" key="2">
    <source>
        <dbReference type="Pfam" id="PF22725"/>
    </source>
</evidence>
<dbReference type="Proteomes" id="UP000037696">
    <property type="component" value="Unassembled WGS sequence"/>
</dbReference>
<dbReference type="Gene3D" id="3.30.360.10">
    <property type="entry name" value="Dihydrodipicolinate Reductase, domain 2"/>
    <property type="match status" value="1"/>
</dbReference>
<feature type="domain" description="GFO/IDH/MocA-like oxidoreductase" evidence="2">
    <location>
        <begin position="153"/>
        <end position="236"/>
    </location>
</feature>
<proteinExistence type="inferred from homology"/>
<dbReference type="OrthoDB" id="4247076at2759"/>
<dbReference type="InterPro" id="IPR036291">
    <property type="entry name" value="NAD(P)-bd_dom_sf"/>
</dbReference>
<accession>A0A0M8PHR6</accession>
<organism evidence="3 4">
    <name type="scientific">Penicillium nordicum</name>
    <dbReference type="NCBI Taxonomy" id="229535"/>
    <lineage>
        <taxon>Eukaryota</taxon>
        <taxon>Fungi</taxon>
        <taxon>Dikarya</taxon>
        <taxon>Ascomycota</taxon>
        <taxon>Pezizomycotina</taxon>
        <taxon>Eurotiomycetes</taxon>
        <taxon>Eurotiomycetidae</taxon>
        <taxon>Eurotiales</taxon>
        <taxon>Aspergillaceae</taxon>
        <taxon>Penicillium</taxon>
    </lineage>
</organism>
<gene>
    <name evidence="3" type="ORF">ACN38_g1120</name>
</gene>
<protein>
    <recommendedName>
        <fullName evidence="2">GFO/IDH/MocA-like oxidoreductase domain-containing protein</fullName>
    </recommendedName>
</protein>
<dbReference type="Pfam" id="PF22725">
    <property type="entry name" value="GFO_IDH_MocA_C3"/>
    <property type="match status" value="1"/>
</dbReference>
<evidence type="ECO:0000256" key="1">
    <source>
        <dbReference type="ARBA" id="ARBA00010928"/>
    </source>
</evidence>
<dbReference type="InterPro" id="IPR055170">
    <property type="entry name" value="GFO_IDH_MocA-like_dom"/>
</dbReference>
<evidence type="ECO:0000313" key="4">
    <source>
        <dbReference type="Proteomes" id="UP000037696"/>
    </source>
</evidence>
<reference evidence="3 4" key="1">
    <citation type="submission" date="2015-08" db="EMBL/GenBank/DDBJ databases">
        <title>Genome sequencing of Penicillium nordicum.</title>
        <authorList>
            <person name="Nguyen H.D."/>
            <person name="Seifert K.A."/>
        </authorList>
    </citation>
    <scope>NUCLEOTIDE SEQUENCE [LARGE SCALE GENOMIC DNA]</scope>
    <source>
        <strain evidence="3 4">DAOMC 185683</strain>
    </source>
</reference>
<dbReference type="Gene3D" id="3.40.50.720">
    <property type="entry name" value="NAD(P)-binding Rossmann-like Domain"/>
    <property type="match status" value="1"/>
</dbReference>